<dbReference type="Proteomes" id="UP000054097">
    <property type="component" value="Unassembled WGS sequence"/>
</dbReference>
<dbReference type="GO" id="GO:0006364">
    <property type="term" value="P:rRNA processing"/>
    <property type="evidence" value="ECO:0007669"/>
    <property type="project" value="TreeGrafter"/>
</dbReference>
<dbReference type="InterPro" id="IPR051742">
    <property type="entry name" value="Ribosome_Assembly_uL10"/>
</dbReference>
<accession>A0A0C2X615</accession>
<dbReference type="PANTHER" id="PTHR45841:SF1">
    <property type="entry name" value="MRNA TURNOVER PROTEIN 4 HOMOLOG"/>
    <property type="match status" value="1"/>
</dbReference>
<evidence type="ECO:0000256" key="6">
    <source>
        <dbReference type="RuleBase" id="RU364039"/>
    </source>
</evidence>
<dbReference type="GO" id="GO:0005737">
    <property type="term" value="C:cytoplasm"/>
    <property type="evidence" value="ECO:0007669"/>
    <property type="project" value="UniProtKB-SubCell"/>
</dbReference>
<dbReference type="HOGENOM" id="CLU_071690_3_0_1"/>
<dbReference type="GO" id="GO:0030687">
    <property type="term" value="C:preribosome, large subunit precursor"/>
    <property type="evidence" value="ECO:0007669"/>
    <property type="project" value="TreeGrafter"/>
</dbReference>
<evidence type="ECO:0000256" key="2">
    <source>
        <dbReference type="ARBA" id="ARBA00008889"/>
    </source>
</evidence>
<dbReference type="STRING" id="933852.A0A0C2X615"/>
<evidence type="ECO:0000256" key="7">
    <source>
        <dbReference type="SAM" id="MobiDB-lite"/>
    </source>
</evidence>
<dbReference type="Gene3D" id="3.90.105.20">
    <property type="match status" value="1"/>
</dbReference>
<dbReference type="FunFam" id="3.30.70.1730:FF:000005">
    <property type="entry name" value="Ribosome assembly factor mrt4"/>
    <property type="match status" value="1"/>
</dbReference>
<dbReference type="Pfam" id="PF00466">
    <property type="entry name" value="Ribosomal_L10"/>
    <property type="match status" value="1"/>
</dbReference>
<dbReference type="InterPro" id="IPR043141">
    <property type="entry name" value="Ribosomal_uL10-like_sf"/>
</dbReference>
<dbReference type="PANTHER" id="PTHR45841">
    <property type="entry name" value="MRNA TURNOVER PROTEIN 4 MRTO4"/>
    <property type="match status" value="1"/>
</dbReference>
<reference evidence="9 10" key="1">
    <citation type="submission" date="2014-04" db="EMBL/GenBank/DDBJ databases">
        <authorList>
            <consortium name="DOE Joint Genome Institute"/>
            <person name="Kuo A."/>
            <person name="Zuccaro A."/>
            <person name="Kohler A."/>
            <person name="Nagy L.G."/>
            <person name="Floudas D."/>
            <person name="Copeland A."/>
            <person name="Barry K.W."/>
            <person name="Cichocki N."/>
            <person name="Veneault-Fourrey C."/>
            <person name="LaButti K."/>
            <person name="Lindquist E.A."/>
            <person name="Lipzen A."/>
            <person name="Lundell T."/>
            <person name="Morin E."/>
            <person name="Murat C."/>
            <person name="Sun H."/>
            <person name="Tunlid A."/>
            <person name="Henrissat B."/>
            <person name="Grigoriev I.V."/>
            <person name="Hibbett D.S."/>
            <person name="Martin F."/>
            <person name="Nordberg H.P."/>
            <person name="Cantor M.N."/>
            <person name="Hua S.X."/>
        </authorList>
    </citation>
    <scope>NUCLEOTIDE SEQUENCE [LARGE SCALE GENOMIC DNA]</scope>
    <source>
        <strain evidence="9 10">MAFF 305830</strain>
    </source>
</reference>
<feature type="domain" description="Large ribosomal subunit protein uL10-like insertion" evidence="8">
    <location>
        <begin position="126"/>
        <end position="211"/>
    </location>
</feature>
<comment type="subcellular location">
    <subcellularLocation>
        <location evidence="6">Cytoplasm</location>
    </subcellularLocation>
    <subcellularLocation>
        <location evidence="6">Nucleus</location>
        <location evidence="6">Nucleolus</location>
    </subcellularLocation>
</comment>
<keyword evidence="10" id="KW-1185">Reference proteome</keyword>
<dbReference type="InterPro" id="IPR043164">
    <property type="entry name" value="Ribosomal_uL10-like_insert_sf"/>
</dbReference>
<comment type="similarity">
    <text evidence="2 6">Belongs to the universal ribosomal protein uL10 family.</text>
</comment>
<comment type="function">
    <text evidence="1 6">Component of the ribosome assembly machinery. Nuclear paralog of the ribosomal protein P0, it binds pre-60S subunits at an early stage of assembly in the nucleolus, and is replaced by P0 in cytoplasmic pre-60S subunits and mature 80S ribosomes.</text>
</comment>
<evidence type="ECO:0000256" key="5">
    <source>
        <dbReference type="ARBA" id="ARBA00023242"/>
    </source>
</evidence>
<name>A0A0C2X615_SERVB</name>
<dbReference type="InterPro" id="IPR040637">
    <property type="entry name" value="Ribosomal_uL10-like_insert"/>
</dbReference>
<dbReference type="AlphaFoldDB" id="A0A0C2X615"/>
<organism evidence="9 10">
    <name type="scientific">Serendipita vermifera MAFF 305830</name>
    <dbReference type="NCBI Taxonomy" id="933852"/>
    <lineage>
        <taxon>Eukaryota</taxon>
        <taxon>Fungi</taxon>
        <taxon>Dikarya</taxon>
        <taxon>Basidiomycota</taxon>
        <taxon>Agaricomycotina</taxon>
        <taxon>Agaricomycetes</taxon>
        <taxon>Sebacinales</taxon>
        <taxon>Serendipitaceae</taxon>
        <taxon>Serendipita</taxon>
    </lineage>
</organism>
<sequence length="265" mass="29740">MPRSKRAKVVSLTKTEKKGRAKKEELVREIQENVDKWNYLWVFDVGHMRNTAIKDVRTAWKGTGRIFFGRVRVMALALGTTSEREYAAGLHKISKHLHGQVGLFFTSWDTQETLDYFHSVKMPDFARAGNVASREVTVPAGPLSLMIPKEDQADGYVPAPFPGTMDPHFRQLGLNTRLERGVVCMSAAQTVCKKGDVLTTEQAHILKLLGVKMSTFRIAMRWRWDKESGNVQEFDPPLEGGIADGEEPVGDEGEDDSDEDDDMEG</sequence>
<reference evidence="10" key="2">
    <citation type="submission" date="2015-01" db="EMBL/GenBank/DDBJ databases">
        <title>Evolutionary Origins and Diversification of the Mycorrhizal Mutualists.</title>
        <authorList>
            <consortium name="DOE Joint Genome Institute"/>
            <consortium name="Mycorrhizal Genomics Consortium"/>
            <person name="Kohler A."/>
            <person name="Kuo A."/>
            <person name="Nagy L.G."/>
            <person name="Floudas D."/>
            <person name="Copeland A."/>
            <person name="Barry K.W."/>
            <person name="Cichocki N."/>
            <person name="Veneault-Fourrey C."/>
            <person name="LaButti K."/>
            <person name="Lindquist E.A."/>
            <person name="Lipzen A."/>
            <person name="Lundell T."/>
            <person name="Morin E."/>
            <person name="Murat C."/>
            <person name="Riley R."/>
            <person name="Ohm R."/>
            <person name="Sun H."/>
            <person name="Tunlid A."/>
            <person name="Henrissat B."/>
            <person name="Grigoriev I.V."/>
            <person name="Hibbett D.S."/>
            <person name="Martin F."/>
        </authorList>
    </citation>
    <scope>NUCLEOTIDE SEQUENCE [LARGE SCALE GENOMIC DNA]</scope>
    <source>
        <strain evidence="10">MAFF 305830</strain>
    </source>
</reference>
<comment type="subunit">
    <text evidence="3 6">Associates with the pre-60S ribosomal particle.</text>
</comment>
<dbReference type="GO" id="GO:0000956">
    <property type="term" value="P:nuclear-transcribed mRNA catabolic process"/>
    <property type="evidence" value="ECO:0007669"/>
    <property type="project" value="TreeGrafter"/>
</dbReference>
<dbReference type="GO" id="GO:0005730">
    <property type="term" value="C:nucleolus"/>
    <property type="evidence" value="ECO:0007669"/>
    <property type="project" value="UniProtKB-SubCell"/>
</dbReference>
<evidence type="ECO:0000256" key="4">
    <source>
        <dbReference type="ARBA" id="ARBA00022490"/>
    </source>
</evidence>
<keyword evidence="4 6" id="KW-0963">Cytoplasm</keyword>
<evidence type="ECO:0000313" key="10">
    <source>
        <dbReference type="Proteomes" id="UP000054097"/>
    </source>
</evidence>
<evidence type="ECO:0000256" key="3">
    <source>
        <dbReference type="ARBA" id="ARBA00011117"/>
    </source>
</evidence>
<dbReference type="SUPFAM" id="SSF160369">
    <property type="entry name" value="Ribosomal protein L10-like"/>
    <property type="match status" value="1"/>
</dbReference>
<dbReference type="InterPro" id="IPR033867">
    <property type="entry name" value="Mrt4"/>
</dbReference>
<protein>
    <recommendedName>
        <fullName evidence="6">Ribosome assembly factor mrt4</fullName>
    </recommendedName>
</protein>
<feature type="region of interest" description="Disordered" evidence="7">
    <location>
        <begin position="228"/>
        <end position="265"/>
    </location>
</feature>
<dbReference type="Gene3D" id="3.30.70.1730">
    <property type="match status" value="1"/>
</dbReference>
<dbReference type="FunFam" id="3.90.105.20:FF:000003">
    <property type="entry name" value="Ribosome assembly factor mrt4"/>
    <property type="match status" value="1"/>
</dbReference>
<dbReference type="Pfam" id="PF17777">
    <property type="entry name" value="RL10P_insert"/>
    <property type="match status" value="1"/>
</dbReference>
<dbReference type="GO" id="GO:0003723">
    <property type="term" value="F:RNA binding"/>
    <property type="evidence" value="ECO:0007669"/>
    <property type="project" value="TreeGrafter"/>
</dbReference>
<dbReference type="InterPro" id="IPR001790">
    <property type="entry name" value="Ribosomal_uL10"/>
</dbReference>
<keyword evidence="6" id="KW-0690">Ribosome biogenesis</keyword>
<feature type="compositionally biased region" description="Acidic residues" evidence="7">
    <location>
        <begin position="244"/>
        <end position="265"/>
    </location>
</feature>
<dbReference type="EMBL" id="KN824321">
    <property type="protein sequence ID" value="KIM24727.1"/>
    <property type="molecule type" value="Genomic_DNA"/>
</dbReference>
<evidence type="ECO:0000259" key="8">
    <source>
        <dbReference type="Pfam" id="PF17777"/>
    </source>
</evidence>
<evidence type="ECO:0000313" key="9">
    <source>
        <dbReference type="EMBL" id="KIM24727.1"/>
    </source>
</evidence>
<dbReference type="GO" id="GO:0000027">
    <property type="term" value="P:ribosomal large subunit assembly"/>
    <property type="evidence" value="ECO:0007669"/>
    <property type="project" value="InterPro"/>
</dbReference>
<evidence type="ECO:0000256" key="1">
    <source>
        <dbReference type="ARBA" id="ARBA00004046"/>
    </source>
</evidence>
<dbReference type="CDD" id="cd05796">
    <property type="entry name" value="Ribosomal_P0_like"/>
    <property type="match status" value="1"/>
</dbReference>
<dbReference type="OrthoDB" id="10262308at2759"/>
<proteinExistence type="inferred from homology"/>
<keyword evidence="5 6" id="KW-0539">Nucleus</keyword>
<gene>
    <name evidence="9" type="ORF">M408DRAFT_331688</name>
</gene>